<dbReference type="PANTHER" id="PTHR31284">
    <property type="entry name" value="ACID PHOSPHATASE-LIKE PROTEIN"/>
    <property type="match status" value="1"/>
</dbReference>
<reference evidence="3" key="1">
    <citation type="submission" date="2022-10" db="EMBL/GenBank/DDBJ databases">
        <title>The WGS of Solirubrobacter ginsenosidimutans DSM 21036.</title>
        <authorList>
            <person name="Jiang Z."/>
        </authorList>
    </citation>
    <scope>NUCLEOTIDE SEQUENCE</scope>
    <source>
        <strain evidence="3">DSM 21036</strain>
    </source>
</reference>
<name>A0A9X3RXW6_9ACTN</name>
<evidence type="ECO:0000313" key="4">
    <source>
        <dbReference type="Proteomes" id="UP001149140"/>
    </source>
</evidence>
<keyword evidence="1 2" id="KW-0732">Signal</keyword>
<dbReference type="SUPFAM" id="SSF56784">
    <property type="entry name" value="HAD-like"/>
    <property type="match status" value="1"/>
</dbReference>
<evidence type="ECO:0008006" key="5">
    <source>
        <dbReference type="Google" id="ProtNLM"/>
    </source>
</evidence>
<dbReference type="Gene3D" id="3.40.50.1000">
    <property type="entry name" value="HAD superfamily/HAD-like"/>
    <property type="match status" value="1"/>
</dbReference>
<dbReference type="InterPro" id="IPR036412">
    <property type="entry name" value="HAD-like_sf"/>
</dbReference>
<evidence type="ECO:0000256" key="1">
    <source>
        <dbReference type="ARBA" id="ARBA00022729"/>
    </source>
</evidence>
<organism evidence="3 4">
    <name type="scientific">Solirubrobacter ginsenosidimutans</name>
    <dbReference type="NCBI Taxonomy" id="490573"/>
    <lineage>
        <taxon>Bacteria</taxon>
        <taxon>Bacillati</taxon>
        <taxon>Actinomycetota</taxon>
        <taxon>Thermoleophilia</taxon>
        <taxon>Solirubrobacterales</taxon>
        <taxon>Solirubrobacteraceae</taxon>
        <taxon>Solirubrobacter</taxon>
    </lineage>
</organism>
<evidence type="ECO:0000256" key="2">
    <source>
        <dbReference type="SAM" id="SignalP"/>
    </source>
</evidence>
<gene>
    <name evidence="3" type="ORF">OM076_01885</name>
</gene>
<dbReference type="EMBL" id="JAPDOD010000001">
    <property type="protein sequence ID" value="MDA0159000.1"/>
    <property type="molecule type" value="Genomic_DNA"/>
</dbReference>
<comment type="caution">
    <text evidence="3">The sequence shown here is derived from an EMBL/GenBank/DDBJ whole genome shotgun (WGS) entry which is preliminary data.</text>
</comment>
<dbReference type="InterPro" id="IPR023214">
    <property type="entry name" value="HAD_sf"/>
</dbReference>
<dbReference type="PANTHER" id="PTHR31284:SF10">
    <property type="entry name" value="ACID PHOSPHATASE-LIKE PROTEIN"/>
    <property type="match status" value="1"/>
</dbReference>
<feature type="signal peptide" evidence="2">
    <location>
        <begin position="1"/>
        <end position="22"/>
    </location>
</feature>
<dbReference type="Proteomes" id="UP001149140">
    <property type="component" value="Unassembled WGS sequence"/>
</dbReference>
<feature type="chain" id="PRO_5040776255" description="Acid phosphatase" evidence="2">
    <location>
        <begin position="23"/>
        <end position="277"/>
    </location>
</feature>
<protein>
    <recommendedName>
        <fullName evidence="5">Acid phosphatase</fullName>
    </recommendedName>
</protein>
<sequence length="277" mass="29281">MRRIMLSIVAAAFLAAAAPAAAQNAPAPKPILTTIDKVPMVELYDGGGGLPYLGSTTSYNAGDWEGALRTYHDSGVYLNQVAQIDTLAQRAIDKGDRHYRVQYKHARAAAKHGNGHDGHGGGHGGGHMPRKPAIVLDIDETSLSNYSAINADNFTFGTNSQGEATNEVGVAIPSTLALYKDAIARGVAVFFITGRGEASRPHTEHNLIAQGFDKWSAVVLKPAGSTLSTVAYKSGARADIEKQGFEIVANIGDQYSDLAGGHADAAYKLANPFYFLP</sequence>
<keyword evidence="4" id="KW-1185">Reference proteome</keyword>
<evidence type="ECO:0000313" key="3">
    <source>
        <dbReference type="EMBL" id="MDA0159000.1"/>
    </source>
</evidence>
<dbReference type="InterPro" id="IPR005519">
    <property type="entry name" value="Acid_phosphat_B-like"/>
</dbReference>
<dbReference type="Pfam" id="PF03767">
    <property type="entry name" value="Acid_phosphat_B"/>
    <property type="match status" value="1"/>
</dbReference>
<dbReference type="AlphaFoldDB" id="A0A9X3RXW6"/>
<accession>A0A9X3RXW6</accession>
<proteinExistence type="predicted"/>